<dbReference type="OrthoDB" id="129596at2759"/>
<proteinExistence type="predicted"/>
<reference evidence="3" key="1">
    <citation type="submission" date="2017-03" db="EMBL/GenBank/DDBJ databases">
        <title>Phytopthora megakarya and P. palmivora, two closely related causual agents of cacao black pod achieved similar genome size and gene model numbers by different mechanisms.</title>
        <authorList>
            <person name="Ali S."/>
            <person name="Shao J."/>
            <person name="Larry D.J."/>
            <person name="Kronmiller B."/>
            <person name="Shen D."/>
            <person name="Strem M.D."/>
            <person name="Melnick R.L."/>
            <person name="Guiltinan M.J."/>
            <person name="Tyler B.M."/>
            <person name="Meinhardt L.W."/>
            <person name="Bailey B.A."/>
        </authorList>
    </citation>
    <scope>NUCLEOTIDE SEQUENCE [LARGE SCALE GENOMIC DNA]</scope>
    <source>
        <strain evidence="3">zdho120</strain>
    </source>
</reference>
<comment type="caution">
    <text evidence="2">The sequence shown here is derived from an EMBL/GenBank/DDBJ whole genome shotgun (WGS) entry which is preliminary data.</text>
</comment>
<dbReference type="AlphaFoldDB" id="A0A225UWX4"/>
<accession>A0A225UWX4</accession>
<gene>
    <name evidence="2" type="ORF">PHMEG_00032022</name>
</gene>
<keyword evidence="3" id="KW-1185">Reference proteome</keyword>
<protein>
    <submittedName>
        <fullName evidence="2">Uncharacterized protein</fullName>
    </submittedName>
</protein>
<organism evidence="2 3">
    <name type="scientific">Phytophthora megakarya</name>
    <dbReference type="NCBI Taxonomy" id="4795"/>
    <lineage>
        <taxon>Eukaryota</taxon>
        <taxon>Sar</taxon>
        <taxon>Stramenopiles</taxon>
        <taxon>Oomycota</taxon>
        <taxon>Peronosporomycetes</taxon>
        <taxon>Peronosporales</taxon>
        <taxon>Peronosporaceae</taxon>
        <taxon>Phytophthora</taxon>
    </lineage>
</organism>
<feature type="compositionally biased region" description="Low complexity" evidence="1">
    <location>
        <begin position="103"/>
        <end position="114"/>
    </location>
</feature>
<evidence type="ECO:0000313" key="3">
    <source>
        <dbReference type="Proteomes" id="UP000198211"/>
    </source>
</evidence>
<dbReference type="Proteomes" id="UP000198211">
    <property type="component" value="Unassembled WGS sequence"/>
</dbReference>
<evidence type="ECO:0000313" key="2">
    <source>
        <dbReference type="EMBL" id="OWY97441.1"/>
    </source>
</evidence>
<feature type="region of interest" description="Disordered" evidence="1">
    <location>
        <begin position="89"/>
        <end position="117"/>
    </location>
</feature>
<sequence>MLTLRLVGVKWSRRFYPSLQGAWMRVCPSWTHPPRRLCEAQSRLSHQLRDRVSDAPQPVTDVETLYETITIKEEGPLSTVQEEAALKEKDSNNSVFNQDVRRSGSPTSSVDSGSQEAKINETQAMAYVAGQVRRWERELRERVLPPRVRYTWPNVSRGFEPWWTAMIVTSRGERYRQLWMKRGSPIYNFPL</sequence>
<name>A0A225UWX4_9STRA</name>
<dbReference type="EMBL" id="NBNE01010450">
    <property type="protein sequence ID" value="OWY97441.1"/>
    <property type="molecule type" value="Genomic_DNA"/>
</dbReference>
<evidence type="ECO:0000256" key="1">
    <source>
        <dbReference type="SAM" id="MobiDB-lite"/>
    </source>
</evidence>